<protein>
    <submittedName>
        <fullName evidence="4">AAA family ATPase</fullName>
    </submittedName>
</protein>
<dbReference type="Pfam" id="PF00196">
    <property type="entry name" value="GerE"/>
    <property type="match status" value="1"/>
</dbReference>
<evidence type="ECO:0000259" key="3">
    <source>
        <dbReference type="PROSITE" id="PS50043"/>
    </source>
</evidence>
<dbReference type="InterPro" id="IPR027417">
    <property type="entry name" value="P-loop_NTPase"/>
</dbReference>
<name>A0ABX0ZGS8_9ACTN</name>
<dbReference type="PANTHER" id="PTHR16305">
    <property type="entry name" value="TESTICULAR SOLUBLE ADENYLYL CYCLASE"/>
    <property type="match status" value="1"/>
</dbReference>
<dbReference type="RefSeq" id="WP_167981388.1">
    <property type="nucleotide sequence ID" value="NZ_JAATEJ010000002.1"/>
</dbReference>
<dbReference type="SUPFAM" id="SSF46894">
    <property type="entry name" value="C-terminal effector domain of the bipartite response regulators"/>
    <property type="match status" value="1"/>
</dbReference>
<proteinExistence type="predicted"/>
<dbReference type="InterPro" id="IPR036388">
    <property type="entry name" value="WH-like_DNA-bd_sf"/>
</dbReference>
<feature type="domain" description="HTH luxR-type" evidence="3">
    <location>
        <begin position="973"/>
        <end position="1038"/>
    </location>
</feature>
<dbReference type="InterPro" id="IPR041664">
    <property type="entry name" value="AAA_16"/>
</dbReference>
<dbReference type="PROSITE" id="PS50043">
    <property type="entry name" value="HTH_LUXR_2"/>
    <property type="match status" value="1"/>
</dbReference>
<dbReference type="SMART" id="SM00421">
    <property type="entry name" value="HTH_LUXR"/>
    <property type="match status" value="1"/>
</dbReference>
<dbReference type="SUPFAM" id="SSF52540">
    <property type="entry name" value="P-loop containing nucleoside triphosphate hydrolases"/>
    <property type="match status" value="1"/>
</dbReference>
<evidence type="ECO:0000256" key="2">
    <source>
        <dbReference type="ARBA" id="ARBA00022840"/>
    </source>
</evidence>
<keyword evidence="2" id="KW-0067">ATP-binding</keyword>
<keyword evidence="5" id="KW-1185">Reference proteome</keyword>
<dbReference type="PANTHER" id="PTHR16305:SF35">
    <property type="entry name" value="TRANSCRIPTIONAL ACTIVATOR DOMAIN"/>
    <property type="match status" value="1"/>
</dbReference>
<comment type="caution">
    <text evidence="4">The sequence shown here is derived from an EMBL/GenBank/DDBJ whole genome shotgun (WGS) entry which is preliminary data.</text>
</comment>
<evidence type="ECO:0000313" key="4">
    <source>
        <dbReference type="EMBL" id="NJP42516.1"/>
    </source>
</evidence>
<dbReference type="Proteomes" id="UP000734511">
    <property type="component" value="Unassembled WGS sequence"/>
</dbReference>
<keyword evidence="1" id="KW-0547">Nucleotide-binding</keyword>
<organism evidence="4 5">
    <name type="scientific">Actinacidiphila epipremni</name>
    <dbReference type="NCBI Taxonomy" id="2053013"/>
    <lineage>
        <taxon>Bacteria</taxon>
        <taxon>Bacillati</taxon>
        <taxon>Actinomycetota</taxon>
        <taxon>Actinomycetes</taxon>
        <taxon>Kitasatosporales</taxon>
        <taxon>Streptomycetaceae</taxon>
        <taxon>Actinacidiphila</taxon>
    </lineage>
</organism>
<dbReference type="CDD" id="cd06170">
    <property type="entry name" value="LuxR_C_like"/>
    <property type="match status" value="1"/>
</dbReference>
<dbReference type="Pfam" id="PF13191">
    <property type="entry name" value="AAA_16"/>
    <property type="match status" value="1"/>
</dbReference>
<reference evidence="4 5" key="1">
    <citation type="submission" date="2020-03" db="EMBL/GenBank/DDBJ databases">
        <title>WGS of actinomycetes isolated from Thailand.</title>
        <authorList>
            <person name="Thawai C."/>
        </authorList>
    </citation>
    <scope>NUCLEOTIDE SEQUENCE [LARGE SCALE GENOMIC DNA]</scope>
    <source>
        <strain evidence="4 5">PRB2-1</strain>
    </source>
</reference>
<dbReference type="InterPro" id="IPR000792">
    <property type="entry name" value="Tscrpt_reg_LuxR_C"/>
</dbReference>
<sequence length="1042" mass="107446">MSLLPPRAAVRTAPLIGRRAEMERVTAALAAAAAGRGSALFVTGEPGAGRTRLAAEALAAAGAAGLAAARGGVSAVAPPAPYRPLIEALLSLARTGLLPDSAELDRYGPVLAALGVPPRPPAPGGPDAVFGPYTPQAPPADAAGPRYAGARREHGGVEGDFGGCPPDGFGSWLPPGTRMAVGLLPAYRGGALGSLTARPAADGWGPLVVGEALLRVLGTVGRARGCLLVLDDLQDADVHTLAAVEYLLDNLAGQPVALLLTAGRAAGAAADLGARACQRGVAEALELGPLHRADVRRLLAAESGASPDEVGAELLDEVVADCGGNPYLVRELARDLAARGATRLRPGAVPPALARGLARRVDRLGPGARAVLGAAALFGPRFPLPVLRRTVDRGDQDLTAVLDAATASSLVEPDPEDPGWYGFRHPIAARAVRDALTPGERVRYARRAVAALAELHPGLPGDWCGRAAALCGQAGDTAEAVRLTCEAGRRAVADGAVQRAVALLRAAHRPGDAAVPGGLRADVLEALLSAAGHAARYDLLPELTAGVEALDGREVPAGRRAVLCAGLADLAVLAGHPAQALHHLDVARRLLGDSPAAGHTAPVDAAAARVEPHRLAPDRLRTARHAARRAVDAARGAGLPEVECRALVLLGGLTAPADPQAAGGHLLAACALARQHRLPAQRVTAEIGLALLAARHEGRWAALEQARQEAARLGVLPPAHEAGFALALDEIRRGRFAAAAERFAEDVPSATRQGLGRALPLLHLADAIAHAHQGQRAAMQAALDRLTPYVDDAPGVRAMSYGLARAFCSLLEEEREAAEREFAQGLAYDAENPATCDVGRHGPGLLLGVLAGRVGRQHCAQGPAGDCWNQVFAGMAHAVLRGREGRPAEADAAARTALDAAAAYPQARHLAVRLVARDAYEHGWGDPVGWLREAEEHFHAAGLPAVAGACRGLLRGMGAQVRQRRAGIEGVPPALRRHGVTVREFEVARLLAARIGNKDIAGRLHISPRTVEKHVASLLRKTGHPDRAAFATAAAELIANAG</sequence>
<dbReference type="InterPro" id="IPR016032">
    <property type="entry name" value="Sig_transdc_resp-reg_C-effctor"/>
</dbReference>
<evidence type="ECO:0000313" key="5">
    <source>
        <dbReference type="Proteomes" id="UP000734511"/>
    </source>
</evidence>
<accession>A0ABX0ZGS8</accession>
<dbReference type="EMBL" id="JAATEJ010000002">
    <property type="protein sequence ID" value="NJP42516.1"/>
    <property type="molecule type" value="Genomic_DNA"/>
</dbReference>
<gene>
    <name evidence="4" type="ORF">HCN08_03670</name>
</gene>
<evidence type="ECO:0000256" key="1">
    <source>
        <dbReference type="ARBA" id="ARBA00022741"/>
    </source>
</evidence>
<dbReference type="Gene3D" id="1.10.10.10">
    <property type="entry name" value="Winged helix-like DNA-binding domain superfamily/Winged helix DNA-binding domain"/>
    <property type="match status" value="1"/>
</dbReference>